<dbReference type="InterPro" id="IPR006439">
    <property type="entry name" value="HAD-SF_hydro_IA"/>
</dbReference>
<dbReference type="STRING" id="1169540.A0A0G4FGZ6"/>
<dbReference type="SUPFAM" id="SSF56784">
    <property type="entry name" value="HAD-like"/>
    <property type="match status" value="1"/>
</dbReference>
<dbReference type="PANTHER" id="PTHR43885:SF1">
    <property type="entry name" value="SUPERFAMILY HYDROLASE, PUTATIVE (AFU_ORTHOLOGUE AFUA_4G13290)-RELATED"/>
    <property type="match status" value="1"/>
</dbReference>
<evidence type="ECO:0000313" key="1">
    <source>
        <dbReference type="EMBL" id="CEM12735.1"/>
    </source>
</evidence>
<dbReference type="InParanoid" id="A0A0G4FGZ6"/>
<dbReference type="OMA" id="QTYMFKE"/>
<dbReference type="OrthoDB" id="426235at2759"/>
<dbReference type="InterPro" id="IPR036412">
    <property type="entry name" value="HAD-like_sf"/>
</dbReference>
<dbReference type="Proteomes" id="UP000041254">
    <property type="component" value="Unassembled WGS sequence"/>
</dbReference>
<accession>A0A0G4FGZ6</accession>
<dbReference type="EMBL" id="CDMY01000436">
    <property type="protein sequence ID" value="CEM12735.1"/>
    <property type="molecule type" value="Genomic_DNA"/>
</dbReference>
<dbReference type="AlphaFoldDB" id="A0A0G4FGZ6"/>
<dbReference type="InterPro" id="IPR023214">
    <property type="entry name" value="HAD_sf"/>
</dbReference>
<dbReference type="PANTHER" id="PTHR43885">
    <property type="entry name" value="HALOACID DEHALOGENASE-LIKE HYDROLASE"/>
    <property type="match status" value="1"/>
</dbReference>
<reference evidence="1 2" key="1">
    <citation type="submission" date="2014-11" db="EMBL/GenBank/DDBJ databases">
        <authorList>
            <person name="Zhu J."/>
            <person name="Qi W."/>
            <person name="Song R."/>
        </authorList>
    </citation>
    <scope>NUCLEOTIDE SEQUENCE [LARGE SCALE GENOMIC DNA]</scope>
</reference>
<dbReference type="SFLD" id="SFLDG01129">
    <property type="entry name" value="C1.5:_HAD__Beta-PGM__Phosphata"/>
    <property type="match status" value="1"/>
</dbReference>
<gene>
    <name evidence="1" type="ORF">Vbra_15440</name>
</gene>
<proteinExistence type="predicted"/>
<sequence>MESSRQEGAQGRQFDPNKLAGVLFDMDGTLTLPHQIDFTKMKERLGIPPHEDVLRTLKERYGDSPDEYARAMQIIDEVEAEGAAELALQPYCRELLAALRRSRPDVKTALVTRNSRKQAAHFASMLECNGASFDAIISRDECETLSMPVKPSPAVCFHLANQWGVSPEDCMFVGDFRDDMLCGKGAGAWTCLIENHKNQEFRELADLSVDSLAALARHLQLPLAAPSSSVHVDMGEGIGGGGVAVDVCVSSGSMKAVAG</sequence>
<organism evidence="1 2">
    <name type="scientific">Vitrella brassicaformis (strain CCMP3155)</name>
    <dbReference type="NCBI Taxonomy" id="1169540"/>
    <lineage>
        <taxon>Eukaryota</taxon>
        <taxon>Sar</taxon>
        <taxon>Alveolata</taxon>
        <taxon>Colpodellida</taxon>
        <taxon>Vitrellaceae</taxon>
        <taxon>Vitrella</taxon>
    </lineage>
</organism>
<dbReference type="Gene3D" id="1.10.260.80">
    <property type="match status" value="1"/>
</dbReference>
<dbReference type="SFLD" id="SFLDS00003">
    <property type="entry name" value="Haloacid_Dehalogenase"/>
    <property type="match status" value="1"/>
</dbReference>
<protein>
    <submittedName>
        <fullName evidence="1">Uncharacterized protein</fullName>
    </submittedName>
</protein>
<dbReference type="Gene3D" id="3.40.50.1000">
    <property type="entry name" value="HAD superfamily/HAD-like"/>
    <property type="match status" value="1"/>
</dbReference>
<keyword evidence="2" id="KW-1185">Reference proteome</keyword>
<dbReference type="NCBIfam" id="TIGR01509">
    <property type="entry name" value="HAD-SF-IA-v3"/>
    <property type="match status" value="1"/>
</dbReference>
<dbReference type="Pfam" id="PF00702">
    <property type="entry name" value="Hydrolase"/>
    <property type="match status" value="1"/>
</dbReference>
<name>A0A0G4FGZ6_VITBC</name>
<dbReference type="VEuPathDB" id="CryptoDB:Vbra_15440"/>
<evidence type="ECO:0000313" key="2">
    <source>
        <dbReference type="Proteomes" id="UP000041254"/>
    </source>
</evidence>